<name>A0A6H5GXV7_9HEMI</name>
<evidence type="ECO:0000313" key="2">
    <source>
        <dbReference type="Proteomes" id="UP000479000"/>
    </source>
</evidence>
<keyword evidence="2" id="KW-1185">Reference proteome</keyword>
<proteinExistence type="predicted"/>
<sequence>MARRDEEMMNYPGARPIGMSYVMSAELTGLHLDDYLKRNLALRLPGLEDFGMRKTRKGRCTNSDQTCVPGSASSEDVVHIEARGGTLCCNSYPNFAKGPTGPTFDPLSNSEIAIARIHQDFTFGF</sequence>
<organism evidence="1 2">
    <name type="scientific">Nesidiocoris tenuis</name>
    <dbReference type="NCBI Taxonomy" id="355587"/>
    <lineage>
        <taxon>Eukaryota</taxon>
        <taxon>Metazoa</taxon>
        <taxon>Ecdysozoa</taxon>
        <taxon>Arthropoda</taxon>
        <taxon>Hexapoda</taxon>
        <taxon>Insecta</taxon>
        <taxon>Pterygota</taxon>
        <taxon>Neoptera</taxon>
        <taxon>Paraneoptera</taxon>
        <taxon>Hemiptera</taxon>
        <taxon>Heteroptera</taxon>
        <taxon>Panheteroptera</taxon>
        <taxon>Cimicomorpha</taxon>
        <taxon>Miridae</taxon>
        <taxon>Dicyphina</taxon>
        <taxon>Nesidiocoris</taxon>
    </lineage>
</organism>
<protein>
    <submittedName>
        <fullName evidence="1">Uncharacterized protein</fullName>
    </submittedName>
</protein>
<dbReference type="AlphaFoldDB" id="A0A6H5GXV7"/>
<dbReference type="EMBL" id="CADCXU010019613">
    <property type="protein sequence ID" value="CAB0007827.1"/>
    <property type="molecule type" value="Genomic_DNA"/>
</dbReference>
<reference evidence="1 2" key="1">
    <citation type="submission" date="2020-02" db="EMBL/GenBank/DDBJ databases">
        <authorList>
            <person name="Ferguson B K."/>
        </authorList>
    </citation>
    <scope>NUCLEOTIDE SEQUENCE [LARGE SCALE GENOMIC DNA]</scope>
</reference>
<dbReference type="Proteomes" id="UP000479000">
    <property type="component" value="Unassembled WGS sequence"/>
</dbReference>
<gene>
    <name evidence="1" type="ORF">NTEN_LOCUS13078</name>
</gene>
<evidence type="ECO:0000313" key="1">
    <source>
        <dbReference type="EMBL" id="CAB0007827.1"/>
    </source>
</evidence>
<accession>A0A6H5GXV7</accession>